<keyword evidence="10" id="KW-0067">ATP-binding</keyword>
<evidence type="ECO:0000313" key="18">
    <source>
        <dbReference type="EMBL" id="MBT1703630.1"/>
    </source>
</evidence>
<dbReference type="PROSITE" id="PS50893">
    <property type="entry name" value="ABC_TRANSPORTER_2"/>
    <property type="match status" value="2"/>
</dbReference>
<sequence length="953" mass="106288">MNVSVSQALPTNDSYLDELDPKNYIIIKRARVNNLKNLSVAIPRNKLVVITGLSGSGKSSLAFDTLFAEGQRMYVESLSSYARQFLGRMEKPDVDYIKGVSPAIAIEQKVNTRNPRSTVGTTTEIYDYLKLLFARIGKTYSPVSGKEVRRDTVTDVVTAINKWPTGTRVMIAAPLKIAKGRKLNEELNLLLSKGFARILVDGEVKFIEELLNPAPEAGKKKAKTLKIEGDIEILIDRASVNPEDEDTTYRLSDSVQTAFFEGEGDCIVYAEREGKMQRDVFSDRFELDGITFTEPSVNFFSFNNPYGACQTCEGFGKVLGIDEDLVIPDKSLSIYEGAIAPWRSEAMSEWAKPLLKNGIKFDFPIHRPYNELTKEQQELVWNGNEYFDGVNDFFKYLESKTHKIQYRVMLSRYRGRTNCPDCRGTRLRKDAQYVKIANTSITDIVLMPIEEALEFFNKLKLNTYDQKISERILTEIKSRLEYMTRVGLGYLTLNRITSTLSGGEYQRIKLATSLGSALVGSMYVLDEPSIGLHPKDTSRMVDVLLSLRDLGNTVIVVEHEEEIMRAADQIIDIGPDAGSHGGQLIFQGTLNDINGKVASHTTAYLSGRETIPVPPQRRKWVDSITVVGARENNLKNLTVKFPLGVLTVVTGVSGSGKSTLIKKILYPAVGRLNGSVAEAPGRYDRLDGDVSRITQVEFVDQNPIGKSSRSNPVSYVKAYDVIRQLFADQPLSKQRGYKPSHFSFNVEGGRCETCQGEGEIKVEMQFMADIYLRCESCNGKRFKQEILEVEYNGKNIADVLDLTVEDALDFFKDKKTILDKIVPLNDVGLGYVKLGQSSNSLSGGEAQRVKLASFLAKNASQGHILFIFDEPTTGLHFHDIAKLLKAMNALVDEGHTVIVIEHNLEIIKCADWIIDLGPEGGEKKGGNLMFVGTPEEMVKKPKGYTAEFLKTKL</sequence>
<evidence type="ECO:0000256" key="9">
    <source>
        <dbReference type="ARBA" id="ARBA00022833"/>
    </source>
</evidence>
<keyword evidence="13" id="KW-0234">DNA repair</keyword>
<dbReference type="InterPro" id="IPR003439">
    <property type="entry name" value="ABC_transporter-like_ATP-bd"/>
</dbReference>
<dbReference type="Pfam" id="PF17755">
    <property type="entry name" value="UvrA_DNA-bind"/>
    <property type="match status" value="1"/>
</dbReference>
<dbReference type="InterPro" id="IPR041552">
    <property type="entry name" value="UvrA_DNA-bd"/>
</dbReference>
<dbReference type="GO" id="GO:0016787">
    <property type="term" value="F:hydrolase activity"/>
    <property type="evidence" value="ECO:0007669"/>
    <property type="project" value="UniProtKB-KW"/>
</dbReference>
<proteinExistence type="inferred from homology"/>
<dbReference type="InterPro" id="IPR041102">
    <property type="entry name" value="UvrA_inter"/>
</dbReference>
<keyword evidence="2" id="KW-0963">Cytoplasm</keyword>
<dbReference type="InterPro" id="IPR004602">
    <property type="entry name" value="UvrA"/>
</dbReference>
<keyword evidence="7" id="KW-0228">DNA excision</keyword>
<keyword evidence="18" id="KW-0378">Hydrolase</keyword>
<reference evidence="18 19" key="1">
    <citation type="submission" date="2021-05" db="EMBL/GenBank/DDBJ databases">
        <title>A Polyphasic approach of four new species of the genus Ohtaekwangia: Ohtaekwangia histidinii sp. nov., Ohtaekwangia cretensis sp. nov., Ohtaekwangia indiensis sp. nov., Ohtaekwangia reichenbachii sp. nov. from diverse environment.</title>
        <authorList>
            <person name="Octaviana S."/>
        </authorList>
    </citation>
    <scope>NUCLEOTIDE SEQUENCE [LARGE SCALE GENOMIC DNA]</scope>
    <source>
        <strain evidence="18 19">PWU20</strain>
    </source>
</reference>
<dbReference type="Gene3D" id="3.40.50.300">
    <property type="entry name" value="P-loop containing nucleotide triphosphate hydrolases"/>
    <property type="match status" value="3"/>
</dbReference>
<keyword evidence="4" id="KW-0677">Repeat</keyword>
<evidence type="ECO:0000256" key="11">
    <source>
        <dbReference type="ARBA" id="ARBA00022881"/>
    </source>
</evidence>
<evidence type="ECO:0000256" key="8">
    <source>
        <dbReference type="ARBA" id="ARBA00022771"/>
    </source>
</evidence>
<dbReference type="RefSeq" id="WP_254153591.1">
    <property type="nucleotide sequence ID" value="NZ_JAHESD010000017.1"/>
</dbReference>
<dbReference type="EMBL" id="JAHESD010000017">
    <property type="protein sequence ID" value="MBT1703630.1"/>
    <property type="molecule type" value="Genomic_DNA"/>
</dbReference>
<dbReference type="SUPFAM" id="SSF52540">
    <property type="entry name" value="P-loop containing nucleoside triphosphate hydrolases"/>
    <property type="match status" value="2"/>
</dbReference>
<gene>
    <name evidence="18" type="primary">uvrA</name>
    <name evidence="18" type="ORF">KK060_10090</name>
</gene>
<evidence type="ECO:0000256" key="10">
    <source>
        <dbReference type="ARBA" id="ARBA00022840"/>
    </source>
</evidence>
<dbReference type="Proteomes" id="UP000772618">
    <property type="component" value="Unassembled WGS sequence"/>
</dbReference>
<dbReference type="PROSITE" id="PS00211">
    <property type="entry name" value="ABC_TRANSPORTER_1"/>
    <property type="match status" value="1"/>
</dbReference>
<evidence type="ECO:0000259" key="17">
    <source>
        <dbReference type="PROSITE" id="PS50893"/>
    </source>
</evidence>
<accession>A0ABS5VQC0</accession>
<evidence type="ECO:0000256" key="3">
    <source>
        <dbReference type="ARBA" id="ARBA00022723"/>
    </source>
</evidence>
<evidence type="ECO:0000256" key="4">
    <source>
        <dbReference type="ARBA" id="ARBA00022737"/>
    </source>
</evidence>
<comment type="similarity">
    <text evidence="14">Belongs to the ABC transporter superfamily. UvrA family.</text>
</comment>
<dbReference type="InterPro" id="IPR017871">
    <property type="entry name" value="ABC_transporter-like_CS"/>
</dbReference>
<comment type="caution">
    <text evidence="18">The sequence shown here is derived from an EMBL/GenBank/DDBJ whole genome shotgun (WGS) entry which is preliminary data.</text>
</comment>
<keyword evidence="19" id="KW-1185">Reference proteome</keyword>
<feature type="domain" description="ABC transporter" evidence="17">
    <location>
        <begin position="268"/>
        <end position="606"/>
    </location>
</feature>
<feature type="domain" description="ABC transporter" evidence="17">
    <location>
        <begin position="619"/>
        <end position="950"/>
    </location>
</feature>
<dbReference type="NCBIfam" id="TIGR00630">
    <property type="entry name" value="uvra"/>
    <property type="match status" value="1"/>
</dbReference>
<organism evidence="18 19">
    <name type="scientific">Chryseosolibacter indicus</name>
    <dbReference type="NCBI Taxonomy" id="2782351"/>
    <lineage>
        <taxon>Bacteria</taxon>
        <taxon>Pseudomonadati</taxon>
        <taxon>Bacteroidota</taxon>
        <taxon>Cytophagia</taxon>
        <taxon>Cytophagales</taxon>
        <taxon>Chryseotaleaceae</taxon>
        <taxon>Chryseosolibacter</taxon>
    </lineage>
</organism>
<keyword evidence="5" id="KW-0547">Nucleotide-binding</keyword>
<dbReference type="Gene3D" id="1.10.8.280">
    <property type="entry name" value="ABC transporter ATPase domain-like"/>
    <property type="match status" value="1"/>
</dbReference>
<keyword evidence="6" id="KW-0227">DNA damage</keyword>
<evidence type="ECO:0000313" key="19">
    <source>
        <dbReference type="Proteomes" id="UP000772618"/>
    </source>
</evidence>
<evidence type="ECO:0000256" key="14">
    <source>
        <dbReference type="ARBA" id="ARBA00038000"/>
    </source>
</evidence>
<evidence type="ECO:0000256" key="7">
    <source>
        <dbReference type="ARBA" id="ARBA00022769"/>
    </source>
</evidence>
<dbReference type="Gene3D" id="1.20.1580.10">
    <property type="entry name" value="ABC transporter ATPase like domain"/>
    <property type="match status" value="3"/>
</dbReference>
<protein>
    <recommendedName>
        <fullName evidence="15">UvrABC system protein A</fullName>
    </recommendedName>
    <alternativeName>
        <fullName evidence="16">Excinuclease ABC subunit A</fullName>
    </alternativeName>
</protein>
<evidence type="ECO:0000256" key="1">
    <source>
        <dbReference type="ARBA" id="ARBA00004496"/>
    </source>
</evidence>
<dbReference type="Gene3D" id="3.30.190.20">
    <property type="match status" value="1"/>
</dbReference>
<evidence type="ECO:0000256" key="5">
    <source>
        <dbReference type="ARBA" id="ARBA00022741"/>
    </source>
</evidence>
<evidence type="ECO:0000256" key="12">
    <source>
        <dbReference type="ARBA" id="ARBA00023125"/>
    </source>
</evidence>
<keyword evidence="12" id="KW-0238">DNA-binding</keyword>
<evidence type="ECO:0000256" key="2">
    <source>
        <dbReference type="ARBA" id="ARBA00022490"/>
    </source>
</evidence>
<keyword evidence="8" id="KW-0863">Zinc-finger</keyword>
<keyword evidence="9" id="KW-0862">Zinc</keyword>
<comment type="subcellular location">
    <subcellularLocation>
        <location evidence="1">Cytoplasm</location>
    </subcellularLocation>
</comment>
<name>A0ABS5VQC0_9BACT</name>
<evidence type="ECO:0000256" key="13">
    <source>
        <dbReference type="ARBA" id="ARBA00023204"/>
    </source>
</evidence>
<dbReference type="PANTHER" id="PTHR43152:SF3">
    <property type="entry name" value="UVRABC SYSTEM PROTEIN A"/>
    <property type="match status" value="1"/>
</dbReference>
<dbReference type="InterPro" id="IPR027417">
    <property type="entry name" value="P-loop_NTPase"/>
</dbReference>
<evidence type="ECO:0000256" key="15">
    <source>
        <dbReference type="ARBA" id="ARBA00039316"/>
    </source>
</evidence>
<dbReference type="Pfam" id="PF17760">
    <property type="entry name" value="UvrA_inter"/>
    <property type="match status" value="1"/>
</dbReference>
<evidence type="ECO:0000256" key="16">
    <source>
        <dbReference type="ARBA" id="ARBA00042156"/>
    </source>
</evidence>
<dbReference type="NCBIfam" id="NF001503">
    <property type="entry name" value="PRK00349.1"/>
    <property type="match status" value="1"/>
</dbReference>
<dbReference type="PANTHER" id="PTHR43152">
    <property type="entry name" value="UVRABC SYSTEM PROTEIN A"/>
    <property type="match status" value="1"/>
</dbReference>
<keyword evidence="3" id="KW-0479">Metal-binding</keyword>
<keyword evidence="11" id="KW-0267">Excision nuclease</keyword>
<evidence type="ECO:0000256" key="6">
    <source>
        <dbReference type="ARBA" id="ARBA00022763"/>
    </source>
</evidence>